<gene>
    <name evidence="1" type="ORF">g.14736</name>
</gene>
<feature type="non-terminal residue" evidence="1">
    <location>
        <position position="115"/>
    </location>
</feature>
<reference evidence="1" key="1">
    <citation type="submission" date="2015-09" db="EMBL/GenBank/DDBJ databases">
        <title>De novo assembly of Pectinophora gossypiella (Pink Bollworm) gut transcriptome.</title>
        <authorList>
            <person name="Tassone E.E."/>
        </authorList>
    </citation>
    <scope>NUCLEOTIDE SEQUENCE</scope>
</reference>
<dbReference type="EMBL" id="GDQN01010169">
    <property type="protein sequence ID" value="JAT80885.1"/>
    <property type="molecule type" value="Transcribed_RNA"/>
</dbReference>
<sequence>IFNVYFISCVKNIRYLQVMERSGRCREPDVSRDISTRGSRLSALYSRHFRLRSPKKNIDGAAQRRFRLTFQLDNRYSFVFGIKAHFPPVITAIKIKRNNIGSYIMIHRVSRRRGA</sequence>
<evidence type="ECO:0000313" key="1">
    <source>
        <dbReference type="EMBL" id="JAT80885.1"/>
    </source>
</evidence>
<organism evidence="1">
    <name type="scientific">Pectinophora gossypiella</name>
    <name type="common">Cotton pink bollworm</name>
    <name type="synonym">Depressaria gossypiella</name>
    <dbReference type="NCBI Taxonomy" id="13191"/>
    <lineage>
        <taxon>Eukaryota</taxon>
        <taxon>Metazoa</taxon>
        <taxon>Ecdysozoa</taxon>
        <taxon>Arthropoda</taxon>
        <taxon>Hexapoda</taxon>
        <taxon>Insecta</taxon>
        <taxon>Pterygota</taxon>
        <taxon>Neoptera</taxon>
        <taxon>Endopterygota</taxon>
        <taxon>Lepidoptera</taxon>
        <taxon>Glossata</taxon>
        <taxon>Ditrysia</taxon>
        <taxon>Gelechioidea</taxon>
        <taxon>Gelechiidae</taxon>
        <taxon>Apatetrinae</taxon>
        <taxon>Pectinophora</taxon>
    </lineage>
</organism>
<accession>A0A1E1W1L9</accession>
<proteinExistence type="predicted"/>
<dbReference type="AlphaFoldDB" id="A0A1E1W1L9"/>
<name>A0A1E1W1L9_PECGO</name>
<protein>
    <submittedName>
        <fullName evidence="1">Uncharacterized protein</fullName>
    </submittedName>
</protein>
<feature type="non-terminal residue" evidence="1">
    <location>
        <position position="1"/>
    </location>
</feature>